<gene>
    <name evidence="1" type="ORF">FRX31_020580</name>
</gene>
<dbReference type="AlphaFoldDB" id="A0A7J6VY99"/>
<dbReference type="EMBL" id="JABWDY010024954">
    <property type="protein sequence ID" value="KAF5189831.1"/>
    <property type="molecule type" value="Genomic_DNA"/>
</dbReference>
<keyword evidence="2" id="KW-1185">Reference proteome</keyword>
<accession>A0A7J6VY99</accession>
<evidence type="ECO:0000313" key="2">
    <source>
        <dbReference type="Proteomes" id="UP000554482"/>
    </source>
</evidence>
<reference evidence="1 2" key="1">
    <citation type="submission" date="2020-06" db="EMBL/GenBank/DDBJ databases">
        <title>Transcriptomic and genomic resources for Thalictrum thalictroides and T. hernandezii: Facilitating candidate gene discovery in an emerging model plant lineage.</title>
        <authorList>
            <person name="Arias T."/>
            <person name="Riano-Pachon D.M."/>
            <person name="Di Stilio V.S."/>
        </authorList>
    </citation>
    <scope>NUCLEOTIDE SEQUENCE [LARGE SCALE GENOMIC DNA]</scope>
    <source>
        <strain evidence="2">cv. WT478/WT964</strain>
        <tissue evidence="1">Leaves</tissue>
    </source>
</reference>
<dbReference type="Proteomes" id="UP000554482">
    <property type="component" value="Unassembled WGS sequence"/>
</dbReference>
<organism evidence="1 2">
    <name type="scientific">Thalictrum thalictroides</name>
    <name type="common">Rue-anemone</name>
    <name type="synonym">Anemone thalictroides</name>
    <dbReference type="NCBI Taxonomy" id="46969"/>
    <lineage>
        <taxon>Eukaryota</taxon>
        <taxon>Viridiplantae</taxon>
        <taxon>Streptophyta</taxon>
        <taxon>Embryophyta</taxon>
        <taxon>Tracheophyta</taxon>
        <taxon>Spermatophyta</taxon>
        <taxon>Magnoliopsida</taxon>
        <taxon>Ranunculales</taxon>
        <taxon>Ranunculaceae</taxon>
        <taxon>Thalictroideae</taxon>
        <taxon>Thalictrum</taxon>
    </lineage>
</organism>
<proteinExistence type="predicted"/>
<evidence type="ECO:0000313" key="1">
    <source>
        <dbReference type="EMBL" id="KAF5189831.1"/>
    </source>
</evidence>
<comment type="caution">
    <text evidence="1">The sequence shown here is derived from an EMBL/GenBank/DDBJ whole genome shotgun (WGS) entry which is preliminary data.</text>
</comment>
<name>A0A7J6VY99_THATH</name>
<sequence>MGEVESAAGNGQVGMVEVAGGGRTGSNATSDTGYMQFSVGKFPKKIAAELQAGKGGNGKHNGEGISGNIGELGVQNWATW</sequence>
<protein>
    <submittedName>
        <fullName evidence="1">Uncharacterized protein</fullName>
    </submittedName>
</protein>